<keyword evidence="1" id="KW-0433">Leucine-rich repeat</keyword>
<dbReference type="SUPFAM" id="SSF52058">
    <property type="entry name" value="L domain-like"/>
    <property type="match status" value="1"/>
</dbReference>
<sequence>MPLVPRSTPETNVQLSGAALKPDTVLSVVSSSWPVCRNKQLLREGRGTVFAKIEGSRSRNESRVLLKTLTLALSSGPSMAEKIEAPITKYNMRITCDVDVCNRLLPSFNISSIGKPSRTQISVGKKTGGVSKVDDVYLMLCTKQDRNGAKYKLKGNIEKFFTKYVAEGKATIRFKNPPHDVCISKADPIQLKGLLRILVMGCKGEGLEKVTLSILTPASTKQVEKLKTTLTITSRRDYPLTTNFPSGLKTLTIHQCSLKKVDSRILQLRHLTKLDLSHNHLQDLPENFAGVPLLAELVLSDNQIAVIPRAFCISSLSESLTHLDLSKNRLQLLKPYFCKLRNLITLKLDYNELVVLPSGIGKLCQLSYLTAANNHLKTLPVGFTSLKLSHLDLDSNEFLETGPDTAINRLSVPNLIECCARTIAKQRIPFTQNDVGPLYDYLTTRRLCLCGGYSFQSHVHYLTSVDLRRVTTTGMAVDSSGRMCVPCEAFLCSQACFERYKKNPYATMWK</sequence>
<dbReference type="Proteomes" id="UP001208570">
    <property type="component" value="Unassembled WGS sequence"/>
</dbReference>
<dbReference type="Pfam" id="PF13855">
    <property type="entry name" value="LRR_8"/>
    <property type="match status" value="2"/>
</dbReference>
<evidence type="ECO:0000256" key="3">
    <source>
        <dbReference type="ARBA" id="ARBA00023242"/>
    </source>
</evidence>
<dbReference type="InterPro" id="IPR001611">
    <property type="entry name" value="Leu-rich_rpt"/>
</dbReference>
<dbReference type="InterPro" id="IPR032675">
    <property type="entry name" value="LRR_dom_sf"/>
</dbReference>
<dbReference type="PANTHER" id="PTHR48051">
    <property type="match status" value="1"/>
</dbReference>
<evidence type="ECO:0000259" key="4">
    <source>
        <dbReference type="Pfam" id="PF25344"/>
    </source>
</evidence>
<keyword evidence="2" id="KW-0677">Repeat</keyword>
<keyword evidence="3" id="KW-0539">Nucleus</keyword>
<evidence type="ECO:0000313" key="6">
    <source>
        <dbReference type="Proteomes" id="UP001208570"/>
    </source>
</evidence>
<name>A0AAD9ND83_9ANNE</name>
<reference evidence="5" key="1">
    <citation type="journal article" date="2023" name="Mol. Biol. Evol.">
        <title>Third-Generation Sequencing Reveals the Adaptive Role of the Epigenome in Three Deep-Sea Polychaetes.</title>
        <authorList>
            <person name="Perez M."/>
            <person name="Aroh O."/>
            <person name="Sun Y."/>
            <person name="Lan Y."/>
            <person name="Juniper S.K."/>
            <person name="Young C.R."/>
            <person name="Angers B."/>
            <person name="Qian P.Y."/>
        </authorList>
    </citation>
    <scope>NUCLEOTIDE SEQUENCE</scope>
    <source>
        <strain evidence="5">P08H-3</strain>
    </source>
</reference>
<dbReference type="PANTHER" id="PTHR48051:SF52">
    <property type="entry name" value="LEUCINE-RICH REPEAT PROTEIN 1"/>
    <property type="match status" value="1"/>
</dbReference>
<organism evidence="5 6">
    <name type="scientific">Paralvinella palmiformis</name>
    <dbReference type="NCBI Taxonomy" id="53620"/>
    <lineage>
        <taxon>Eukaryota</taxon>
        <taxon>Metazoa</taxon>
        <taxon>Spiralia</taxon>
        <taxon>Lophotrochozoa</taxon>
        <taxon>Annelida</taxon>
        <taxon>Polychaeta</taxon>
        <taxon>Sedentaria</taxon>
        <taxon>Canalipalpata</taxon>
        <taxon>Terebellida</taxon>
        <taxon>Terebelliformia</taxon>
        <taxon>Alvinellidae</taxon>
        <taxon>Paralvinella</taxon>
    </lineage>
</organism>
<comment type="caution">
    <text evidence="5">The sequence shown here is derived from an EMBL/GenBank/DDBJ whole genome shotgun (WGS) entry which is preliminary data.</text>
</comment>
<evidence type="ECO:0000256" key="2">
    <source>
        <dbReference type="ARBA" id="ARBA00022737"/>
    </source>
</evidence>
<feature type="domain" description="PIF1/LRR1 pleckstrin homology" evidence="4">
    <location>
        <begin position="92"/>
        <end position="212"/>
    </location>
</feature>
<protein>
    <recommendedName>
        <fullName evidence="4">PIF1/LRR1 pleckstrin homology domain-containing protein</fullName>
    </recommendedName>
</protein>
<dbReference type="Pfam" id="PF25344">
    <property type="entry name" value="PH_LRR1"/>
    <property type="match status" value="1"/>
</dbReference>
<dbReference type="EMBL" id="JAODUP010000089">
    <property type="protein sequence ID" value="KAK2162924.1"/>
    <property type="molecule type" value="Genomic_DNA"/>
</dbReference>
<dbReference type="AlphaFoldDB" id="A0AAD9ND83"/>
<dbReference type="SMART" id="SM00369">
    <property type="entry name" value="LRR_TYP"/>
    <property type="match status" value="5"/>
</dbReference>
<gene>
    <name evidence="5" type="ORF">LSH36_89g01005</name>
</gene>
<keyword evidence="6" id="KW-1185">Reference proteome</keyword>
<evidence type="ECO:0000313" key="5">
    <source>
        <dbReference type="EMBL" id="KAK2162924.1"/>
    </source>
</evidence>
<accession>A0AAD9ND83</accession>
<proteinExistence type="predicted"/>
<dbReference type="GO" id="GO:0005737">
    <property type="term" value="C:cytoplasm"/>
    <property type="evidence" value="ECO:0007669"/>
    <property type="project" value="TreeGrafter"/>
</dbReference>
<dbReference type="Gene3D" id="3.80.10.10">
    <property type="entry name" value="Ribonuclease Inhibitor"/>
    <property type="match status" value="1"/>
</dbReference>
<evidence type="ECO:0000256" key="1">
    <source>
        <dbReference type="ARBA" id="ARBA00022614"/>
    </source>
</evidence>
<dbReference type="InterPro" id="IPR050216">
    <property type="entry name" value="LRR_domain-containing"/>
</dbReference>
<dbReference type="InterPro" id="IPR057437">
    <property type="entry name" value="PIF1/LRR1_PH"/>
</dbReference>
<dbReference type="InterPro" id="IPR003591">
    <property type="entry name" value="Leu-rich_rpt_typical-subtyp"/>
</dbReference>
<dbReference type="SMART" id="SM00364">
    <property type="entry name" value="LRR_BAC"/>
    <property type="match status" value="4"/>
</dbReference>
<dbReference type="PROSITE" id="PS51450">
    <property type="entry name" value="LRR"/>
    <property type="match status" value="1"/>
</dbReference>